<dbReference type="InterPro" id="IPR050957">
    <property type="entry name" value="BMP_lipoprotein"/>
</dbReference>
<evidence type="ECO:0000313" key="9">
    <source>
        <dbReference type="EMBL" id="HJA78071.1"/>
    </source>
</evidence>
<evidence type="ECO:0000256" key="3">
    <source>
        <dbReference type="ARBA" id="ARBA00022475"/>
    </source>
</evidence>
<protein>
    <submittedName>
        <fullName evidence="9">BMP family ABC transporter substrate-binding protein</fullName>
    </submittedName>
</protein>
<evidence type="ECO:0000256" key="4">
    <source>
        <dbReference type="ARBA" id="ARBA00022729"/>
    </source>
</evidence>
<feature type="signal peptide" evidence="7">
    <location>
        <begin position="1"/>
        <end position="29"/>
    </location>
</feature>
<feature type="domain" description="ABC transporter substrate-binding protein PnrA-like" evidence="8">
    <location>
        <begin position="34"/>
        <end position="302"/>
    </location>
</feature>
<evidence type="ECO:0000256" key="2">
    <source>
        <dbReference type="ARBA" id="ARBA00008610"/>
    </source>
</evidence>
<proteinExistence type="inferred from homology"/>
<evidence type="ECO:0000259" key="8">
    <source>
        <dbReference type="Pfam" id="PF02608"/>
    </source>
</evidence>
<dbReference type="InterPro" id="IPR003760">
    <property type="entry name" value="PnrA-like"/>
</dbReference>
<dbReference type="Proteomes" id="UP000823821">
    <property type="component" value="Unassembled WGS sequence"/>
</dbReference>
<accession>A0A9D2HJV2</accession>
<evidence type="ECO:0000256" key="1">
    <source>
        <dbReference type="ARBA" id="ARBA00004193"/>
    </source>
</evidence>
<reference evidence="9" key="2">
    <citation type="submission" date="2021-04" db="EMBL/GenBank/DDBJ databases">
        <authorList>
            <person name="Gilroy R."/>
        </authorList>
    </citation>
    <scope>NUCLEOTIDE SEQUENCE</scope>
    <source>
        <strain evidence="9">5032</strain>
    </source>
</reference>
<dbReference type="Pfam" id="PF02608">
    <property type="entry name" value="Bmp"/>
    <property type="match status" value="1"/>
</dbReference>
<dbReference type="PANTHER" id="PTHR34296:SF2">
    <property type="entry name" value="ABC TRANSPORTER GUANOSINE-BINDING PROTEIN NUPN"/>
    <property type="match status" value="1"/>
</dbReference>
<evidence type="ECO:0000256" key="5">
    <source>
        <dbReference type="ARBA" id="ARBA00023136"/>
    </source>
</evidence>
<comment type="subcellular location">
    <subcellularLocation>
        <location evidence="1">Cell membrane</location>
        <topology evidence="1">Lipid-anchor</topology>
    </subcellularLocation>
</comment>
<dbReference type="InterPro" id="IPR028082">
    <property type="entry name" value="Peripla_BP_I"/>
</dbReference>
<gene>
    <name evidence="9" type="ORF">H9784_00650</name>
</gene>
<dbReference type="PANTHER" id="PTHR34296">
    <property type="entry name" value="TRANSCRIPTIONAL ACTIVATOR PROTEIN MED"/>
    <property type="match status" value="1"/>
</dbReference>
<keyword evidence="3" id="KW-1003">Cell membrane</keyword>
<dbReference type="EMBL" id="DWZD01000006">
    <property type="protein sequence ID" value="HJA78071.1"/>
    <property type="molecule type" value="Genomic_DNA"/>
</dbReference>
<sequence>MLHRRLRPIALMAALCAFCLCLAPIRLTAAPPLRVCLLLESDVPDKGWHDLLREGLARAAREHHVAARVAVAPAGPGQQDIFRQEAANADLLIVADDSLHEVLRNNAAAFPRVRFGCIDIGVRAANIMSVSFADEQAAFLAGVAAAMLTTSDSRGMNPQKTLGWLSGQETGPIVTMLNGFLEGARLVDPQMRIVHRTVGSFEDAEGARARCREILDEGADIVVLAAGSAGLAALDVLAEREALAIGMAADQDNLRPGVVLTSILKQGDRAVAEIVGSLAQGRFQGAEILTYDLSGKGVGITDFGPFAHSAGNRLPPRLTSRIAELKGELERGNIRLPSLRQRTLCNCR</sequence>
<dbReference type="Gene3D" id="3.40.50.2300">
    <property type="match status" value="2"/>
</dbReference>
<evidence type="ECO:0000256" key="6">
    <source>
        <dbReference type="ARBA" id="ARBA00023288"/>
    </source>
</evidence>
<comment type="similarity">
    <text evidence="2">Belongs to the BMP lipoprotein family.</text>
</comment>
<name>A0A9D2HJV2_9BACT</name>
<comment type="caution">
    <text evidence="9">The sequence shown here is derived from an EMBL/GenBank/DDBJ whole genome shotgun (WGS) entry which is preliminary data.</text>
</comment>
<keyword evidence="6" id="KW-0449">Lipoprotein</keyword>
<reference evidence="9" key="1">
    <citation type="journal article" date="2021" name="PeerJ">
        <title>Extensive microbial diversity within the chicken gut microbiome revealed by metagenomics and culture.</title>
        <authorList>
            <person name="Gilroy R."/>
            <person name="Ravi A."/>
            <person name="Getino M."/>
            <person name="Pursley I."/>
            <person name="Horton D.L."/>
            <person name="Alikhan N.F."/>
            <person name="Baker D."/>
            <person name="Gharbi K."/>
            <person name="Hall N."/>
            <person name="Watson M."/>
            <person name="Adriaenssens E.M."/>
            <person name="Foster-Nyarko E."/>
            <person name="Jarju S."/>
            <person name="Secka A."/>
            <person name="Antonio M."/>
            <person name="Oren A."/>
            <person name="Chaudhuri R.R."/>
            <person name="La Ragione R."/>
            <person name="Hildebrand F."/>
            <person name="Pallen M.J."/>
        </authorList>
    </citation>
    <scope>NUCLEOTIDE SEQUENCE</scope>
    <source>
        <strain evidence="9">5032</strain>
    </source>
</reference>
<evidence type="ECO:0000256" key="7">
    <source>
        <dbReference type="SAM" id="SignalP"/>
    </source>
</evidence>
<keyword evidence="4 7" id="KW-0732">Signal</keyword>
<dbReference type="AlphaFoldDB" id="A0A9D2HJV2"/>
<organism evidence="9 10">
    <name type="scientific">Candidatus Desulfovibrio intestinavium</name>
    <dbReference type="NCBI Taxonomy" id="2838534"/>
    <lineage>
        <taxon>Bacteria</taxon>
        <taxon>Pseudomonadati</taxon>
        <taxon>Thermodesulfobacteriota</taxon>
        <taxon>Desulfovibrionia</taxon>
        <taxon>Desulfovibrionales</taxon>
        <taxon>Desulfovibrionaceae</taxon>
        <taxon>Desulfovibrio</taxon>
    </lineage>
</organism>
<dbReference type="GO" id="GO:0005886">
    <property type="term" value="C:plasma membrane"/>
    <property type="evidence" value="ECO:0007669"/>
    <property type="project" value="UniProtKB-SubCell"/>
</dbReference>
<dbReference type="SUPFAM" id="SSF53822">
    <property type="entry name" value="Periplasmic binding protein-like I"/>
    <property type="match status" value="1"/>
</dbReference>
<evidence type="ECO:0000313" key="10">
    <source>
        <dbReference type="Proteomes" id="UP000823821"/>
    </source>
</evidence>
<feature type="chain" id="PRO_5038505952" evidence="7">
    <location>
        <begin position="30"/>
        <end position="348"/>
    </location>
</feature>
<keyword evidence="5" id="KW-0472">Membrane</keyword>